<dbReference type="EMBL" id="CH473991">
    <property type="protein sequence ID" value="EDM10790.1"/>
    <property type="molecule type" value="Genomic_DNA"/>
</dbReference>
<dbReference type="GO" id="GO:0046526">
    <property type="term" value="F:D-xylulose reductase activity"/>
    <property type="evidence" value="ECO:0007669"/>
    <property type="project" value="UniProtKB-EC"/>
</dbReference>
<dbReference type="EC" id="1.1.1.9" evidence="6"/>
<evidence type="ECO:0000259" key="7">
    <source>
        <dbReference type="Pfam" id="PF08240"/>
    </source>
</evidence>
<evidence type="ECO:0000256" key="3">
    <source>
        <dbReference type="ARBA" id="ARBA00022723"/>
    </source>
</evidence>
<evidence type="ECO:0000256" key="5">
    <source>
        <dbReference type="ARBA" id="ARBA00023002"/>
    </source>
</evidence>
<organism evidence="8 9">
    <name type="scientific">Rattus norvegicus</name>
    <name type="common">Rat</name>
    <dbReference type="NCBI Taxonomy" id="10116"/>
    <lineage>
        <taxon>Eukaryota</taxon>
        <taxon>Metazoa</taxon>
        <taxon>Chordata</taxon>
        <taxon>Craniata</taxon>
        <taxon>Vertebrata</taxon>
        <taxon>Euteleostomi</taxon>
        <taxon>Mammalia</taxon>
        <taxon>Eutheria</taxon>
        <taxon>Euarchontoglires</taxon>
        <taxon>Glires</taxon>
        <taxon>Rodentia</taxon>
        <taxon>Myomorpha</taxon>
        <taxon>Muroidea</taxon>
        <taxon>Muridae</taxon>
        <taxon>Murinae</taxon>
        <taxon>Rattus</taxon>
    </lineage>
</organism>
<evidence type="ECO:0000256" key="6">
    <source>
        <dbReference type="ARBA" id="ARBA00026119"/>
    </source>
</evidence>
<dbReference type="InterPro" id="IPR013154">
    <property type="entry name" value="ADH-like_N"/>
</dbReference>
<dbReference type="AlphaFoldDB" id="A6JMC8"/>
<keyword evidence="4" id="KW-0862">Zinc</keyword>
<dbReference type="PANTHER" id="PTHR43161:SF9">
    <property type="entry name" value="SORBITOL DEHYDROGENASE"/>
    <property type="match status" value="1"/>
</dbReference>
<dbReference type="GO" id="GO:0046872">
    <property type="term" value="F:metal ion binding"/>
    <property type="evidence" value="ECO:0007669"/>
    <property type="project" value="UniProtKB-KW"/>
</dbReference>
<protein>
    <recommendedName>
        <fullName evidence="6">D-xylulose reductase</fullName>
        <ecNumber evidence="6">1.1.1.9</ecNumber>
    </recommendedName>
</protein>
<dbReference type="Proteomes" id="UP000234681">
    <property type="component" value="Chromosome X"/>
</dbReference>
<evidence type="ECO:0000256" key="1">
    <source>
        <dbReference type="ARBA" id="ARBA00001947"/>
    </source>
</evidence>
<comment type="similarity">
    <text evidence="2">Belongs to the zinc-containing alcohol dehydrogenase family.</text>
</comment>
<dbReference type="Pfam" id="PF08240">
    <property type="entry name" value="ADH_N"/>
    <property type="match status" value="1"/>
</dbReference>
<dbReference type="Gene3D" id="3.90.180.10">
    <property type="entry name" value="Medium-chain alcohol dehydrogenases, catalytic domain"/>
    <property type="match status" value="1"/>
</dbReference>
<accession>A6JMC8</accession>
<reference evidence="9" key="1">
    <citation type="submission" date="2005-09" db="EMBL/GenBank/DDBJ databases">
        <authorList>
            <person name="Mural R.J."/>
            <person name="Li P.W."/>
            <person name="Adams M.D."/>
            <person name="Amanatides P.G."/>
            <person name="Baden-Tillson H."/>
            <person name="Barnstead M."/>
            <person name="Chin S.H."/>
            <person name="Dew I."/>
            <person name="Evans C.A."/>
            <person name="Ferriera S."/>
            <person name="Flanigan M."/>
            <person name="Fosler C."/>
            <person name="Glodek A."/>
            <person name="Gu Z."/>
            <person name="Holt R.A."/>
            <person name="Jennings D."/>
            <person name="Kraft C.L."/>
            <person name="Lu F."/>
            <person name="Nguyen T."/>
            <person name="Nusskern D.R."/>
            <person name="Pfannkoch C.M."/>
            <person name="Sitter C."/>
            <person name="Sutton G.G."/>
            <person name="Venter J.C."/>
            <person name="Wang Z."/>
            <person name="Woodage T."/>
            <person name="Zheng X.H."/>
            <person name="Zhong F."/>
        </authorList>
    </citation>
    <scope>NUCLEOTIDE SEQUENCE [LARGE SCALE GENOMIC DNA]</scope>
    <source>
        <strain>BN</strain>
        <strain evidence="9">Sprague-Dawley</strain>
    </source>
</reference>
<dbReference type="SUPFAM" id="SSF50129">
    <property type="entry name" value="GroES-like"/>
    <property type="match status" value="1"/>
</dbReference>
<sequence>MVLEHEAAGTVTKVGAPVKHLKPGDRVAIEPGIP</sequence>
<name>A6JMC8_RAT</name>
<proteinExistence type="inferred from homology"/>
<keyword evidence="3" id="KW-0479">Metal-binding</keyword>
<keyword evidence="5" id="KW-0560">Oxidoreductase</keyword>
<gene>
    <name evidence="8" type="ORF">rCG_53145</name>
</gene>
<dbReference type="PANTHER" id="PTHR43161">
    <property type="entry name" value="SORBITOL DEHYDROGENASE"/>
    <property type="match status" value="1"/>
</dbReference>
<evidence type="ECO:0000256" key="2">
    <source>
        <dbReference type="ARBA" id="ARBA00008072"/>
    </source>
</evidence>
<comment type="cofactor">
    <cofactor evidence="1">
        <name>Zn(2+)</name>
        <dbReference type="ChEBI" id="CHEBI:29105"/>
    </cofactor>
</comment>
<evidence type="ECO:0000256" key="4">
    <source>
        <dbReference type="ARBA" id="ARBA00022833"/>
    </source>
</evidence>
<evidence type="ECO:0000313" key="9">
    <source>
        <dbReference type="Proteomes" id="UP000234681"/>
    </source>
</evidence>
<feature type="domain" description="Alcohol dehydrogenase-like N-terminal" evidence="7">
    <location>
        <begin position="1"/>
        <end position="31"/>
    </location>
</feature>
<evidence type="ECO:0000313" key="8">
    <source>
        <dbReference type="EMBL" id="EDM10790.1"/>
    </source>
</evidence>
<dbReference type="InterPro" id="IPR011032">
    <property type="entry name" value="GroES-like_sf"/>
</dbReference>